<dbReference type="SUPFAM" id="SSF55874">
    <property type="entry name" value="ATPase domain of HSP90 chaperone/DNA topoisomerase II/histidine kinase"/>
    <property type="match status" value="1"/>
</dbReference>
<dbReference type="EC" id="2.7.13.3" evidence="2"/>
<evidence type="ECO:0000256" key="2">
    <source>
        <dbReference type="ARBA" id="ARBA00012438"/>
    </source>
</evidence>
<evidence type="ECO:0000256" key="3">
    <source>
        <dbReference type="ARBA" id="ARBA00022553"/>
    </source>
</evidence>
<dbReference type="Gene3D" id="3.30.565.10">
    <property type="entry name" value="Histidine kinase-like ATPase, C-terminal domain"/>
    <property type="match status" value="1"/>
</dbReference>
<keyword evidence="3" id="KW-0597">Phosphoprotein</keyword>
<dbReference type="GO" id="GO:0004673">
    <property type="term" value="F:protein histidine kinase activity"/>
    <property type="evidence" value="ECO:0007669"/>
    <property type="project" value="UniProtKB-EC"/>
</dbReference>
<dbReference type="InterPro" id="IPR011495">
    <property type="entry name" value="Sig_transdc_His_kin_sub2_dim/P"/>
</dbReference>
<keyword evidence="4" id="KW-0808">Transferase</keyword>
<dbReference type="PROSITE" id="PS50109">
    <property type="entry name" value="HIS_KIN"/>
    <property type="match status" value="1"/>
</dbReference>
<name>E6K1I0_PARDN</name>
<evidence type="ECO:0000256" key="1">
    <source>
        <dbReference type="ARBA" id="ARBA00000085"/>
    </source>
</evidence>
<evidence type="ECO:0000256" key="6">
    <source>
        <dbReference type="ARBA" id="ARBA00022777"/>
    </source>
</evidence>
<dbReference type="Pfam" id="PF02518">
    <property type="entry name" value="HATPase_c"/>
    <property type="match status" value="1"/>
</dbReference>
<evidence type="ECO:0000256" key="7">
    <source>
        <dbReference type="ARBA" id="ARBA00022840"/>
    </source>
</evidence>
<keyword evidence="11" id="KW-1185">Reference proteome</keyword>
<dbReference type="InterPro" id="IPR003594">
    <property type="entry name" value="HATPase_dom"/>
</dbReference>
<dbReference type="Proteomes" id="UP000004946">
    <property type="component" value="Chromosome"/>
</dbReference>
<evidence type="ECO:0000256" key="8">
    <source>
        <dbReference type="SAM" id="MobiDB-lite"/>
    </source>
</evidence>
<keyword evidence="7" id="KW-0067">ATP-binding</keyword>
<dbReference type="AlphaFoldDB" id="E6K1I0"/>
<dbReference type="Pfam" id="PF12282">
    <property type="entry name" value="GAF_PdtaS"/>
    <property type="match status" value="1"/>
</dbReference>
<dbReference type="InterPro" id="IPR013656">
    <property type="entry name" value="PAS_4"/>
</dbReference>
<dbReference type="Gene3D" id="3.30.450.20">
    <property type="entry name" value="PAS domain"/>
    <property type="match status" value="1"/>
</dbReference>
<dbReference type="InterPro" id="IPR036890">
    <property type="entry name" value="HATPase_C_sf"/>
</dbReference>
<feature type="domain" description="Histidine kinase" evidence="9">
    <location>
        <begin position="299"/>
        <end position="500"/>
    </location>
</feature>
<evidence type="ECO:0000256" key="5">
    <source>
        <dbReference type="ARBA" id="ARBA00022741"/>
    </source>
</evidence>
<organism evidence="10 11">
    <name type="scientific">Parascardovia denticolens DSM 10105 = JCM 12538</name>
    <dbReference type="NCBI Taxonomy" id="864564"/>
    <lineage>
        <taxon>Bacteria</taxon>
        <taxon>Bacillati</taxon>
        <taxon>Actinomycetota</taxon>
        <taxon>Actinomycetes</taxon>
        <taxon>Bifidobacteriales</taxon>
        <taxon>Bifidobacteriaceae</taxon>
        <taxon>Parascardovia</taxon>
    </lineage>
</organism>
<reference evidence="10 11" key="1">
    <citation type="submission" date="2010-12" db="EMBL/GenBank/DDBJ databases">
        <authorList>
            <person name="Muzny D."/>
            <person name="Qin X."/>
            <person name="Buhay C."/>
            <person name="Dugan-Rocha S."/>
            <person name="Ding Y."/>
            <person name="Chen G."/>
            <person name="Hawes A."/>
            <person name="Holder M."/>
            <person name="Jhangiani S."/>
            <person name="Johnson A."/>
            <person name="Khan Z."/>
            <person name="Li Z."/>
            <person name="Liu W."/>
            <person name="Liu X."/>
            <person name="Perez L."/>
            <person name="Shen H."/>
            <person name="Wang Q."/>
            <person name="Watt J."/>
            <person name="Xi L."/>
            <person name="Xin Y."/>
            <person name="Zhou J."/>
            <person name="Deng J."/>
            <person name="Jiang H."/>
            <person name="Liu Y."/>
            <person name="Qu J."/>
            <person name="Song X.-Z."/>
            <person name="Zhang L."/>
            <person name="Villasana D."/>
            <person name="Johnson A."/>
            <person name="Liu J."/>
            <person name="Liyanage D."/>
            <person name="Lorensuhewa L."/>
            <person name="Robinson T."/>
            <person name="Song A."/>
            <person name="Song B.-B."/>
            <person name="Dinh H."/>
            <person name="Thornton R."/>
            <person name="Coyle M."/>
            <person name="Francisco L."/>
            <person name="Jackson L."/>
            <person name="Javaid M."/>
            <person name="Korchina V."/>
            <person name="Kovar C."/>
            <person name="Mata R."/>
            <person name="Mathew T."/>
            <person name="Ngo R."/>
            <person name="Nguyen L."/>
            <person name="Nguyen N."/>
            <person name="Okwuonu G."/>
            <person name="Ongeri F."/>
            <person name="Pham C."/>
            <person name="Simmons D."/>
            <person name="Wilczek-Boney K."/>
            <person name="Hale W."/>
            <person name="Jakkamsetti A."/>
            <person name="Pham P."/>
            <person name="Ruth R."/>
            <person name="San Lucas F."/>
            <person name="Warren J."/>
            <person name="Zhang J."/>
            <person name="Zhao Z."/>
            <person name="Zhou C."/>
            <person name="Zhu D."/>
            <person name="Lee S."/>
            <person name="Bess C."/>
            <person name="Blankenburg K."/>
            <person name="Forbes L."/>
            <person name="Fu Q."/>
            <person name="Gubbala S."/>
            <person name="Hirani K."/>
            <person name="Jayaseelan J.C."/>
            <person name="Lara F."/>
            <person name="Munidasa M."/>
            <person name="Palculict T."/>
            <person name="Patil S."/>
            <person name="Pu L.-L."/>
            <person name="Saada N."/>
            <person name="Tang L."/>
            <person name="Weissenberger G."/>
            <person name="Zhu Y."/>
            <person name="Hemphill L."/>
            <person name="Shang Y."/>
            <person name="Youmans B."/>
            <person name="Ayvaz T."/>
            <person name="Ross M."/>
            <person name="Santibanez J."/>
            <person name="Aqrawi P."/>
            <person name="Gross S."/>
            <person name="Joshi V."/>
            <person name="Fowler G."/>
            <person name="Nazareth L."/>
            <person name="Reid J."/>
            <person name="Worley K."/>
            <person name="Petrosino J."/>
            <person name="Highlander S."/>
            <person name="Gibbs R."/>
        </authorList>
    </citation>
    <scope>NUCLEOTIDE SEQUENCE [LARGE SCALE GENOMIC DNA]</scope>
    <source>
        <strain evidence="10 11">DSM 10105</strain>
    </source>
</reference>
<gene>
    <name evidence="10" type="ORF">HMPREF0620_0666</name>
</gene>
<protein>
    <recommendedName>
        <fullName evidence="2">histidine kinase</fullName>
        <ecNumber evidence="2">2.7.13.3</ecNumber>
    </recommendedName>
</protein>
<proteinExistence type="predicted"/>
<dbReference type="InterPro" id="IPR038424">
    <property type="entry name" value="H_kinase_PdtaS_GAF_sf"/>
</dbReference>
<dbReference type="EMBL" id="AEON01000001">
    <property type="protein sequence ID" value="EFT83661.1"/>
    <property type="molecule type" value="Genomic_DNA"/>
</dbReference>
<evidence type="ECO:0000259" key="9">
    <source>
        <dbReference type="PROSITE" id="PS50109"/>
    </source>
</evidence>
<dbReference type="InterPro" id="IPR022066">
    <property type="entry name" value="PdtaS_GAF"/>
</dbReference>
<dbReference type="InterPro" id="IPR005467">
    <property type="entry name" value="His_kinase_dom"/>
</dbReference>
<evidence type="ECO:0000256" key="4">
    <source>
        <dbReference type="ARBA" id="ARBA00022679"/>
    </source>
</evidence>
<dbReference type="PATRIC" id="fig|864564.6.peg.1042"/>
<keyword evidence="6 10" id="KW-0418">Kinase</keyword>
<dbReference type="GO" id="GO:0005524">
    <property type="term" value="F:ATP binding"/>
    <property type="evidence" value="ECO:0007669"/>
    <property type="project" value="UniProtKB-KW"/>
</dbReference>
<accession>E6K1I0</accession>
<evidence type="ECO:0000313" key="11">
    <source>
        <dbReference type="Proteomes" id="UP000004946"/>
    </source>
</evidence>
<dbReference type="Pfam" id="PF07568">
    <property type="entry name" value="HisKA_2"/>
    <property type="match status" value="1"/>
</dbReference>
<dbReference type="PANTHER" id="PTHR41523">
    <property type="entry name" value="TWO-COMPONENT SYSTEM SENSOR PROTEIN"/>
    <property type="match status" value="1"/>
</dbReference>
<dbReference type="RefSeq" id="WP_006289054.1">
    <property type="nucleotide sequence ID" value="NZ_AP012333.1"/>
</dbReference>
<keyword evidence="5" id="KW-0547">Nucleotide-binding</keyword>
<sequence length="502" mass="55567">MTDFTDVFARSTSLEDEDKAWLRKLIDDWQVMADLSFADLLMVIPIFHDGRDGLIIAAQCRSSTVVSRQVEDMVGQVLPTILDPLVRDALSGKDTTGIDHYRMVGTATVCDDVVPIRRDERILGVLIRETNMITRLANGHYESESIRVGHALFDMVGEGSFPYKCDLLSKQRHDPRVSDGFLVLSEEGIVEYAAPNAVSCLRRLGVATDMVGRYLSQYVTDQFSKSDASETFTEALPGVLAGKFFADAEITTRNSSIAMRSFPLYHRGERTGAVILCRDVTEVRRRERELETKDATIAEIHHRVKNNLQAVSSLLRLQARRTSNQEVRKELQEAMRRIETIAVVHEGLSKTADENVDFDKVIANLLHMAVEVASTDEQHISISYLGKFGTMAAQDATPLSLVLTELVTNCVEHGFEDRTEGTINISVGRSGKKLNILVEDDGNGLGSETDEKGSAARSSGSGLGTQIINTFVTNDFDGSITWESNYPHGTRVTMSITLRATE</sequence>
<dbReference type="Gene3D" id="3.30.450.280">
    <property type="entry name" value="GAF domain"/>
    <property type="match status" value="1"/>
</dbReference>
<comment type="catalytic activity">
    <reaction evidence="1">
        <text>ATP + protein L-histidine = ADP + protein N-phospho-L-histidine.</text>
        <dbReference type="EC" id="2.7.13.3"/>
    </reaction>
</comment>
<dbReference type="SMART" id="SM00387">
    <property type="entry name" value="HATPase_c"/>
    <property type="match status" value="1"/>
</dbReference>
<dbReference type="eggNOG" id="COG3920">
    <property type="taxonomic scope" value="Bacteria"/>
</dbReference>
<dbReference type="Pfam" id="PF08448">
    <property type="entry name" value="PAS_4"/>
    <property type="match status" value="1"/>
</dbReference>
<dbReference type="PANTHER" id="PTHR41523:SF8">
    <property type="entry name" value="ETHYLENE RESPONSE SENSOR PROTEIN"/>
    <property type="match status" value="1"/>
</dbReference>
<comment type="caution">
    <text evidence="10">The sequence shown here is derived from an EMBL/GenBank/DDBJ whole genome shotgun (WGS) entry which is preliminary data.</text>
</comment>
<dbReference type="HOGENOM" id="CLU_045351_1_0_11"/>
<feature type="region of interest" description="Disordered" evidence="8">
    <location>
        <begin position="442"/>
        <end position="461"/>
    </location>
</feature>
<dbReference type="KEGG" id="pdo:PSDT_0956"/>
<evidence type="ECO:0000313" key="10">
    <source>
        <dbReference type="EMBL" id="EFT83661.1"/>
    </source>
</evidence>